<reference evidence="1" key="1">
    <citation type="submission" date="2023-04" db="EMBL/GenBank/DDBJ databases">
        <title>A chromosome-level genome assembly of the parasitoid wasp Eretmocerus hayati.</title>
        <authorList>
            <person name="Zhong Y."/>
            <person name="Liu S."/>
            <person name="Liu Y."/>
        </authorList>
    </citation>
    <scope>NUCLEOTIDE SEQUENCE</scope>
    <source>
        <strain evidence="1">ZJU_SS_LIU_2023</strain>
    </source>
</reference>
<protein>
    <submittedName>
        <fullName evidence="1">Uncharacterized protein</fullName>
    </submittedName>
</protein>
<comment type="caution">
    <text evidence="1">The sequence shown here is derived from an EMBL/GenBank/DDBJ whole genome shotgun (WGS) entry which is preliminary data.</text>
</comment>
<evidence type="ECO:0000313" key="2">
    <source>
        <dbReference type="Proteomes" id="UP001239111"/>
    </source>
</evidence>
<dbReference type="Proteomes" id="UP001239111">
    <property type="component" value="Chromosome 1"/>
</dbReference>
<organism evidence="1 2">
    <name type="scientific">Eretmocerus hayati</name>
    <dbReference type="NCBI Taxonomy" id="131215"/>
    <lineage>
        <taxon>Eukaryota</taxon>
        <taxon>Metazoa</taxon>
        <taxon>Ecdysozoa</taxon>
        <taxon>Arthropoda</taxon>
        <taxon>Hexapoda</taxon>
        <taxon>Insecta</taxon>
        <taxon>Pterygota</taxon>
        <taxon>Neoptera</taxon>
        <taxon>Endopterygota</taxon>
        <taxon>Hymenoptera</taxon>
        <taxon>Apocrita</taxon>
        <taxon>Proctotrupomorpha</taxon>
        <taxon>Chalcidoidea</taxon>
        <taxon>Aphelinidae</taxon>
        <taxon>Aphelininae</taxon>
        <taxon>Eretmocerus</taxon>
    </lineage>
</organism>
<proteinExistence type="predicted"/>
<sequence>MERKKYIHDPTVPPTEYARKKWKNMIEEGKMVVDHRLEEMEISTDDESGEDIDHDSDKESDVFKDDEIPSKRSNDCSTALNESCSENSNNSDNPSIRVDISEDTGTVDNTLECFSDASQDGYCNSDSDDSGDSDYKGRVQNSRRDSSESDTDGFDRPYGVNDAQKDGLYSSDDEVDHGAELRRFGFIDAASRRKAAEEKLFQLIQINNIISPATILRLYLGSNRYPYEANASMKRDEAKHVVCARKALITGLPCLGVRYLSPLINLNSFRIVDGFCPEYMHQYDGGSAKTITKCI</sequence>
<gene>
    <name evidence="1" type="ORF">QAD02_020529</name>
</gene>
<accession>A0ACC2PNY3</accession>
<name>A0ACC2PNY3_9HYME</name>
<dbReference type="EMBL" id="CM056741">
    <property type="protein sequence ID" value="KAJ8684736.1"/>
    <property type="molecule type" value="Genomic_DNA"/>
</dbReference>
<keyword evidence="2" id="KW-1185">Reference proteome</keyword>
<evidence type="ECO:0000313" key="1">
    <source>
        <dbReference type="EMBL" id="KAJ8684736.1"/>
    </source>
</evidence>